<comment type="caution">
    <text evidence="1">The sequence shown here is derived from an EMBL/GenBank/DDBJ whole genome shotgun (WGS) entry which is preliminary data.</text>
</comment>
<organism evidence="1 2">
    <name type="scientific">Dallia pectoralis</name>
    <name type="common">Alaska blackfish</name>
    <dbReference type="NCBI Taxonomy" id="75939"/>
    <lineage>
        <taxon>Eukaryota</taxon>
        <taxon>Metazoa</taxon>
        <taxon>Chordata</taxon>
        <taxon>Craniata</taxon>
        <taxon>Vertebrata</taxon>
        <taxon>Euteleostomi</taxon>
        <taxon>Actinopterygii</taxon>
        <taxon>Neopterygii</taxon>
        <taxon>Teleostei</taxon>
        <taxon>Protacanthopterygii</taxon>
        <taxon>Esociformes</taxon>
        <taxon>Umbridae</taxon>
        <taxon>Dallia</taxon>
    </lineage>
</organism>
<dbReference type="Proteomes" id="UP001157502">
    <property type="component" value="Chromosome 11"/>
</dbReference>
<accession>A0ACC2GNJ2</accession>
<protein>
    <submittedName>
        <fullName evidence="1">Uncharacterized protein</fullName>
    </submittedName>
</protein>
<evidence type="ECO:0000313" key="1">
    <source>
        <dbReference type="EMBL" id="KAJ8005239.1"/>
    </source>
</evidence>
<keyword evidence="2" id="KW-1185">Reference proteome</keyword>
<reference evidence="1" key="1">
    <citation type="submission" date="2021-05" db="EMBL/GenBank/DDBJ databases">
        <authorList>
            <person name="Pan Q."/>
            <person name="Jouanno E."/>
            <person name="Zahm M."/>
            <person name="Klopp C."/>
            <person name="Cabau C."/>
            <person name="Louis A."/>
            <person name="Berthelot C."/>
            <person name="Parey E."/>
            <person name="Roest Crollius H."/>
            <person name="Montfort J."/>
            <person name="Robinson-Rechavi M."/>
            <person name="Bouchez O."/>
            <person name="Lampietro C."/>
            <person name="Lopez Roques C."/>
            <person name="Donnadieu C."/>
            <person name="Postlethwait J."/>
            <person name="Bobe J."/>
            <person name="Dillon D."/>
            <person name="Chandos A."/>
            <person name="von Hippel F."/>
            <person name="Guiguen Y."/>
        </authorList>
    </citation>
    <scope>NUCLEOTIDE SEQUENCE</scope>
    <source>
        <strain evidence="1">YG-Jan2019</strain>
    </source>
</reference>
<gene>
    <name evidence="1" type="ORF">DPEC_G00144570</name>
</gene>
<evidence type="ECO:0000313" key="2">
    <source>
        <dbReference type="Proteomes" id="UP001157502"/>
    </source>
</evidence>
<dbReference type="EMBL" id="CM055738">
    <property type="protein sequence ID" value="KAJ8005239.1"/>
    <property type="molecule type" value="Genomic_DNA"/>
</dbReference>
<sequence length="477" mass="54045">MAESASNDEMSESFLEGDLSCPVCRDIYREPVLLSCSHSFCKGCLEQSWKVQGEKCPVCRTSCEAEQPIPNRALMNACETFQREKNWRQMPNATSTVARCNLHGLELQLYCIKDEEPVCVDCVSLHQTHELQSLRQGASLCMEELSFKVRILEEKVETFKRMKKKFSNKIDFIKSQTLQTEKQIKAEFERLHQVLAVEETARLKALADEEEDKKFQMEERINFLSQEITDLTKLLQTVKRDMGTDDLTFLQNFRALKTKAQWLNEDPQNPSDALLNVAKHVGSLGYSIWKSMQTHVTCIPVVMDPNTASPWLSVAPDLASVRDSPERQSLPDNPERFDPCVFVLGAEGFSSGKHRWEVHVGDNPKWILGVCNKSVARKRKFTVSTDRGVWTIGLSKGIYNALTPKRTLLSVETPPERVRVKLNMDKGEVSFWDAGNGGRHLCTLTYKFTEKVFPIFGPGLHSTPMAVNPAKVTIHTA</sequence>
<proteinExistence type="predicted"/>
<name>A0ACC2GNJ2_DALPE</name>